<proteinExistence type="predicted"/>
<sequence length="272" mass="31202">MNNLFRNSRRKLSQGLLFWRELGEGTSIIFLHGAWNDSCEWLSVMESLSNYHCFAPDLFGFGESDYPNVHYSIDLLLESLAEFTHALKLEKVYLVGHSLGGWIAASYALKYSQQVSGLVLLAPEGVEIEGQEKRLQKMRQLVKRSPFIFKLLRLLRPITKMLGWDKEIEQDWQLYQTLVKYPTACKILFQRQQPEINAEFLHDRLYTLEIPVLILQGAEDTPHSLAMSKVYSQIPSSELKIIAHGKSDLPESCAGIVAGYIREFIKSQELSY</sequence>
<dbReference type="PRINTS" id="PR00111">
    <property type="entry name" value="ABHYDROLASE"/>
</dbReference>
<accession>A0A846HFJ0</accession>
<dbReference type="GO" id="GO:0016787">
    <property type="term" value="F:hydrolase activity"/>
    <property type="evidence" value="ECO:0007669"/>
    <property type="project" value="UniProtKB-KW"/>
</dbReference>
<dbReference type="InterPro" id="IPR029058">
    <property type="entry name" value="AB_hydrolase_fold"/>
</dbReference>
<reference evidence="2 3" key="1">
    <citation type="journal article" date="2015" name="Genome Announc.">
        <title>Draft Genome Sequence of Cyanobacterium Hassallia byssoidea Strain VB512170, Isolated from Monuments in India.</title>
        <authorList>
            <person name="Singh D."/>
            <person name="Chandrababunaidu M.M."/>
            <person name="Panda A."/>
            <person name="Sen D."/>
            <person name="Bhattacharyya S."/>
            <person name="Adhikary S.P."/>
            <person name="Tripathy S."/>
        </authorList>
    </citation>
    <scope>NUCLEOTIDE SEQUENCE [LARGE SCALE GENOMIC DNA]</scope>
    <source>
        <strain evidence="2 3">VB512170</strain>
    </source>
</reference>
<protein>
    <submittedName>
        <fullName evidence="2">Alpha/beta hydrolase</fullName>
    </submittedName>
</protein>
<dbReference type="Proteomes" id="UP000031549">
    <property type="component" value="Unassembled WGS sequence"/>
</dbReference>
<dbReference type="InterPro" id="IPR050266">
    <property type="entry name" value="AB_hydrolase_sf"/>
</dbReference>
<dbReference type="PANTHER" id="PTHR43798">
    <property type="entry name" value="MONOACYLGLYCEROL LIPASE"/>
    <property type="match status" value="1"/>
</dbReference>
<dbReference type="SUPFAM" id="SSF53474">
    <property type="entry name" value="alpha/beta-Hydrolases"/>
    <property type="match status" value="1"/>
</dbReference>
<feature type="domain" description="AB hydrolase-1" evidence="1">
    <location>
        <begin position="27"/>
        <end position="245"/>
    </location>
</feature>
<dbReference type="InterPro" id="IPR000073">
    <property type="entry name" value="AB_hydrolase_1"/>
</dbReference>
<organism evidence="2 3">
    <name type="scientific">Hassallia byssoidea VB512170</name>
    <dbReference type="NCBI Taxonomy" id="1304833"/>
    <lineage>
        <taxon>Bacteria</taxon>
        <taxon>Bacillati</taxon>
        <taxon>Cyanobacteriota</taxon>
        <taxon>Cyanophyceae</taxon>
        <taxon>Nostocales</taxon>
        <taxon>Tolypothrichaceae</taxon>
        <taxon>Hassallia</taxon>
    </lineage>
</organism>
<dbReference type="Pfam" id="PF00561">
    <property type="entry name" value="Abhydrolase_1"/>
    <property type="match status" value="1"/>
</dbReference>
<keyword evidence="2" id="KW-0378">Hydrolase</keyword>
<evidence type="ECO:0000313" key="2">
    <source>
        <dbReference type="EMBL" id="NEU75893.1"/>
    </source>
</evidence>
<comment type="caution">
    <text evidence="2">The sequence shown here is derived from an EMBL/GenBank/DDBJ whole genome shotgun (WGS) entry which is preliminary data.</text>
</comment>
<evidence type="ECO:0000259" key="1">
    <source>
        <dbReference type="Pfam" id="PF00561"/>
    </source>
</evidence>
<dbReference type="EMBL" id="JTCM02000086">
    <property type="protein sequence ID" value="NEU75893.1"/>
    <property type="molecule type" value="Genomic_DNA"/>
</dbReference>
<keyword evidence="3" id="KW-1185">Reference proteome</keyword>
<dbReference type="Gene3D" id="3.40.50.1820">
    <property type="entry name" value="alpha/beta hydrolase"/>
    <property type="match status" value="1"/>
</dbReference>
<evidence type="ECO:0000313" key="3">
    <source>
        <dbReference type="Proteomes" id="UP000031549"/>
    </source>
</evidence>
<dbReference type="AlphaFoldDB" id="A0A846HFJ0"/>
<name>A0A846HFJ0_9CYAN</name>
<dbReference type="RefSeq" id="WP_039737223.1">
    <property type="nucleotide sequence ID" value="NZ_JTCM02000086.1"/>
</dbReference>
<gene>
    <name evidence="2" type="ORF">PI95_025875</name>
</gene>